<gene>
    <name evidence="2" type="ORF">LPLAT_LOCUS10618</name>
</gene>
<comment type="caution">
    <text evidence="2">The sequence shown here is derived from an EMBL/GenBank/DDBJ whole genome shotgun (WGS) entry which is preliminary data.</text>
</comment>
<evidence type="ECO:0000256" key="1">
    <source>
        <dbReference type="SAM" id="MobiDB-lite"/>
    </source>
</evidence>
<protein>
    <submittedName>
        <fullName evidence="2">Uncharacterized protein</fullName>
    </submittedName>
</protein>
<feature type="region of interest" description="Disordered" evidence="1">
    <location>
        <begin position="1"/>
        <end position="88"/>
    </location>
</feature>
<feature type="compositionally biased region" description="Basic and acidic residues" evidence="1">
    <location>
        <begin position="60"/>
        <end position="76"/>
    </location>
</feature>
<organism evidence="2 3">
    <name type="scientific">Lasius platythorax</name>
    <dbReference type="NCBI Taxonomy" id="488582"/>
    <lineage>
        <taxon>Eukaryota</taxon>
        <taxon>Metazoa</taxon>
        <taxon>Ecdysozoa</taxon>
        <taxon>Arthropoda</taxon>
        <taxon>Hexapoda</taxon>
        <taxon>Insecta</taxon>
        <taxon>Pterygota</taxon>
        <taxon>Neoptera</taxon>
        <taxon>Endopterygota</taxon>
        <taxon>Hymenoptera</taxon>
        <taxon>Apocrita</taxon>
        <taxon>Aculeata</taxon>
        <taxon>Formicoidea</taxon>
        <taxon>Formicidae</taxon>
        <taxon>Formicinae</taxon>
        <taxon>Lasius</taxon>
        <taxon>Lasius</taxon>
    </lineage>
</organism>
<reference evidence="2" key="1">
    <citation type="submission" date="2024-04" db="EMBL/GenBank/DDBJ databases">
        <authorList>
            <consortium name="Molecular Ecology Group"/>
        </authorList>
    </citation>
    <scope>NUCLEOTIDE SEQUENCE</scope>
</reference>
<dbReference type="EMBL" id="CAXIPU020000867">
    <property type="protein sequence ID" value="CAL1672720.1"/>
    <property type="molecule type" value="Genomic_DNA"/>
</dbReference>
<evidence type="ECO:0000313" key="3">
    <source>
        <dbReference type="Proteomes" id="UP001497644"/>
    </source>
</evidence>
<feature type="compositionally biased region" description="Acidic residues" evidence="1">
    <location>
        <begin position="48"/>
        <end position="57"/>
    </location>
</feature>
<name>A0AAV2MZG8_9HYME</name>
<dbReference type="Proteomes" id="UP001497644">
    <property type="component" value="Unassembled WGS sequence"/>
</dbReference>
<dbReference type="AlphaFoldDB" id="A0AAV2MZG8"/>
<keyword evidence="3" id="KW-1185">Reference proteome</keyword>
<evidence type="ECO:0000313" key="2">
    <source>
        <dbReference type="EMBL" id="CAL1672720.1"/>
    </source>
</evidence>
<accession>A0AAV2MZG8</accession>
<sequence length="88" mass="9855">MLPADRTGMEENVEVPMGTQEPDEPEILGDTPDQPSEADQPTTKRDDEENVVDDEADQPSTKEVDDGKTNDNREDQQQSPPVSLRYQI</sequence>
<proteinExistence type="predicted"/>